<organism evidence="2 3">
    <name type="scientific">Portunus trituberculatus</name>
    <name type="common">Swimming crab</name>
    <name type="synonym">Neptunus trituberculatus</name>
    <dbReference type="NCBI Taxonomy" id="210409"/>
    <lineage>
        <taxon>Eukaryota</taxon>
        <taxon>Metazoa</taxon>
        <taxon>Ecdysozoa</taxon>
        <taxon>Arthropoda</taxon>
        <taxon>Crustacea</taxon>
        <taxon>Multicrustacea</taxon>
        <taxon>Malacostraca</taxon>
        <taxon>Eumalacostraca</taxon>
        <taxon>Eucarida</taxon>
        <taxon>Decapoda</taxon>
        <taxon>Pleocyemata</taxon>
        <taxon>Brachyura</taxon>
        <taxon>Eubrachyura</taxon>
        <taxon>Portunoidea</taxon>
        <taxon>Portunidae</taxon>
        <taxon>Portuninae</taxon>
        <taxon>Portunus</taxon>
    </lineage>
</organism>
<dbReference type="EMBL" id="VSRR010025102">
    <property type="protein sequence ID" value="MPC66673.1"/>
    <property type="molecule type" value="Genomic_DNA"/>
</dbReference>
<dbReference type="AlphaFoldDB" id="A0A5B7H961"/>
<comment type="caution">
    <text evidence="2">The sequence shown here is derived from an EMBL/GenBank/DDBJ whole genome shotgun (WGS) entry which is preliminary data.</text>
</comment>
<name>A0A5B7H961_PORTR</name>
<dbReference type="Proteomes" id="UP000324222">
    <property type="component" value="Unassembled WGS sequence"/>
</dbReference>
<feature type="region of interest" description="Disordered" evidence="1">
    <location>
        <begin position="16"/>
        <end position="37"/>
    </location>
</feature>
<sequence length="115" mass="12799">MGHLSNLLRQEVGWRRAGPGGRNLRGQAQAADPSCSPKPAVLRANKGSIAAVTLAPDTPYHSNLRQVNRTTEVWVCGLPASGSLNSLRLLYITEFRHDFYPFSTRTHFYLEFCVI</sequence>
<evidence type="ECO:0000313" key="3">
    <source>
        <dbReference type="Proteomes" id="UP000324222"/>
    </source>
</evidence>
<gene>
    <name evidence="2" type="ORF">E2C01_060824</name>
</gene>
<reference evidence="2 3" key="1">
    <citation type="submission" date="2019-05" db="EMBL/GenBank/DDBJ databases">
        <title>Another draft genome of Portunus trituberculatus and its Hox gene families provides insights of decapod evolution.</title>
        <authorList>
            <person name="Jeong J.-H."/>
            <person name="Song I."/>
            <person name="Kim S."/>
            <person name="Choi T."/>
            <person name="Kim D."/>
            <person name="Ryu S."/>
            <person name="Kim W."/>
        </authorList>
    </citation>
    <scope>NUCLEOTIDE SEQUENCE [LARGE SCALE GENOMIC DNA]</scope>
    <source>
        <tissue evidence="2">Muscle</tissue>
    </source>
</reference>
<evidence type="ECO:0000256" key="1">
    <source>
        <dbReference type="SAM" id="MobiDB-lite"/>
    </source>
</evidence>
<protein>
    <submittedName>
        <fullName evidence="2">Uncharacterized protein</fullName>
    </submittedName>
</protein>
<accession>A0A5B7H961</accession>
<proteinExistence type="predicted"/>
<keyword evidence="3" id="KW-1185">Reference proteome</keyword>
<evidence type="ECO:0000313" key="2">
    <source>
        <dbReference type="EMBL" id="MPC66673.1"/>
    </source>
</evidence>